<reference evidence="1" key="1">
    <citation type="submission" date="2020-08" db="EMBL/GenBank/DDBJ databases">
        <title>Multicomponent nature underlies the extraordinary mechanical properties of spider dragline silk.</title>
        <authorList>
            <person name="Kono N."/>
            <person name="Nakamura H."/>
            <person name="Mori M."/>
            <person name="Yoshida Y."/>
            <person name="Ohtoshi R."/>
            <person name="Malay A.D."/>
            <person name="Moran D.A.P."/>
            <person name="Tomita M."/>
            <person name="Numata K."/>
            <person name="Arakawa K."/>
        </authorList>
    </citation>
    <scope>NUCLEOTIDE SEQUENCE</scope>
</reference>
<organism evidence="1 2">
    <name type="scientific">Nephila pilipes</name>
    <name type="common">Giant wood spider</name>
    <name type="synonym">Nephila maculata</name>
    <dbReference type="NCBI Taxonomy" id="299642"/>
    <lineage>
        <taxon>Eukaryota</taxon>
        <taxon>Metazoa</taxon>
        <taxon>Ecdysozoa</taxon>
        <taxon>Arthropoda</taxon>
        <taxon>Chelicerata</taxon>
        <taxon>Arachnida</taxon>
        <taxon>Araneae</taxon>
        <taxon>Araneomorphae</taxon>
        <taxon>Entelegynae</taxon>
        <taxon>Araneoidea</taxon>
        <taxon>Nephilidae</taxon>
        <taxon>Nephila</taxon>
    </lineage>
</organism>
<name>A0A8X6N6F7_NEPPI</name>
<dbReference type="EMBL" id="BMAW01100788">
    <property type="protein sequence ID" value="GFS96703.1"/>
    <property type="molecule type" value="Genomic_DNA"/>
</dbReference>
<evidence type="ECO:0000313" key="2">
    <source>
        <dbReference type="Proteomes" id="UP000887013"/>
    </source>
</evidence>
<gene>
    <name evidence="1" type="ORF">NPIL_412301</name>
</gene>
<dbReference type="Proteomes" id="UP000887013">
    <property type="component" value="Unassembled WGS sequence"/>
</dbReference>
<dbReference type="AlphaFoldDB" id="A0A8X6N6F7"/>
<keyword evidence="2" id="KW-1185">Reference proteome</keyword>
<evidence type="ECO:0000313" key="1">
    <source>
        <dbReference type="EMBL" id="GFS96703.1"/>
    </source>
</evidence>
<comment type="caution">
    <text evidence="1">The sequence shown here is derived from an EMBL/GenBank/DDBJ whole genome shotgun (WGS) entry which is preliminary data.</text>
</comment>
<accession>A0A8X6N6F7</accession>
<sequence length="150" mass="16837">MDTGFFYVSELFQKQPGGYETLCAREIRLSVFGREGSSFSAGNDQDIPVPVKDCVNPRNQQGGKFLQEKSDKFTNVGQEWSVYSLPADIIDIGKPAADLMTWIHCPEPPLPPVLITQAKLGKTNNRFLEVCVTETFHQLRLPIFERTATD</sequence>
<proteinExistence type="predicted"/>
<protein>
    <submittedName>
        <fullName evidence="1">Uncharacterized protein</fullName>
    </submittedName>
</protein>